<dbReference type="EMBL" id="JARFPK010000008">
    <property type="protein sequence ID" value="MDF0590150.1"/>
    <property type="molecule type" value="Genomic_DNA"/>
</dbReference>
<keyword evidence="3" id="KW-1185">Reference proteome</keyword>
<evidence type="ECO:0000313" key="2">
    <source>
        <dbReference type="EMBL" id="MDF0590150.1"/>
    </source>
</evidence>
<dbReference type="Proteomes" id="UP001220010">
    <property type="component" value="Unassembled WGS sequence"/>
</dbReference>
<evidence type="ECO:0000256" key="1">
    <source>
        <dbReference type="SAM" id="MobiDB-lite"/>
    </source>
</evidence>
<evidence type="ECO:0000313" key="3">
    <source>
        <dbReference type="Proteomes" id="UP001220010"/>
    </source>
</evidence>
<gene>
    <name evidence="2" type="ORF">P0O15_03020</name>
</gene>
<protein>
    <submittedName>
        <fullName evidence="2">Uncharacterized protein</fullName>
    </submittedName>
</protein>
<organism evidence="2 3">
    <name type="scientific">Candidatus Methanocrinis natronophilus</name>
    <dbReference type="NCBI Taxonomy" id="3033396"/>
    <lineage>
        <taxon>Archaea</taxon>
        <taxon>Methanobacteriati</taxon>
        <taxon>Methanobacteriota</taxon>
        <taxon>Stenosarchaea group</taxon>
        <taxon>Methanomicrobia</taxon>
        <taxon>Methanotrichales</taxon>
        <taxon>Methanotrichaceae</taxon>
        <taxon>Methanocrinis</taxon>
    </lineage>
</organism>
<comment type="caution">
    <text evidence="2">The sequence shown here is derived from an EMBL/GenBank/DDBJ whole genome shotgun (WGS) entry which is preliminary data.</text>
</comment>
<feature type="region of interest" description="Disordered" evidence="1">
    <location>
        <begin position="418"/>
        <end position="450"/>
    </location>
</feature>
<accession>A0ABT5X637</accession>
<sequence>MADNNKAHNRPEDMITPDDNEQIPLPTLPDIISLEDLDIPENEVAGYTIDIGYSFTSPSEQRLRFLALEQIIHRHIDDYFQAERGLRSVVSIGDKEKVGLALDPSKLYLFDTTTQIFELSLSPVDSHALVGKINYLLRSSDAWLMPIRTWRWPGDWKNIICLPFAIISSRDSKDWLHFVKGIHELMHQAEFELGLHETVDFAYTAYRERNTAFLDRIFDEIPLMIKYEEILMNDGVDSRHLHETLENLLNSFLNMRRWEAGEAPSLIDNIDKEKFQTWLPDHDQLYDLLGIKIRYKDILEHYASGECGVRLQKAARWIAWRLSFDDEEERLRQEAQRFTEIHRMNEKEAEEHIQMIEERLIEKRKAFEKEFDEFYYPIQKIIPPDDSSVQVPAQEDMPLKDDKPAWYSHWKCINCKKTSKTPWNEYPGGRCPPAKGGGSHNWEFQKKTDR</sequence>
<reference evidence="2 3" key="1">
    <citation type="submission" date="2023-03" db="EMBL/GenBank/DDBJ databases">
        <title>WGS of Methanotrichaceae archaeon Mx.</title>
        <authorList>
            <person name="Sorokin D.Y."/>
            <person name="Merkel A.Y."/>
        </authorList>
    </citation>
    <scope>NUCLEOTIDE SEQUENCE [LARGE SCALE GENOMIC DNA]</scope>
    <source>
        <strain evidence="2 3">Mx</strain>
    </source>
</reference>
<proteinExistence type="predicted"/>
<name>A0ABT5X637_9EURY</name>
<feature type="compositionally biased region" description="Basic and acidic residues" evidence="1">
    <location>
        <begin position="1"/>
        <end position="13"/>
    </location>
</feature>
<dbReference type="RefSeq" id="WP_316965906.1">
    <property type="nucleotide sequence ID" value="NZ_JARFPK010000008.1"/>
</dbReference>
<feature type="region of interest" description="Disordered" evidence="1">
    <location>
        <begin position="1"/>
        <end position="23"/>
    </location>
</feature>